<dbReference type="EMBL" id="NWUF01000038">
    <property type="protein sequence ID" value="PCE39979.1"/>
    <property type="molecule type" value="Genomic_DNA"/>
</dbReference>
<protein>
    <recommendedName>
        <fullName evidence="4">Capsule biosynthesis protein</fullName>
    </recommendedName>
</protein>
<sequence>MIDRYFREHPRSVDETYRQHLHTASWFAATMTLAGLACFIHALVPHLFQKTGSAVIERLYDRMVKNRRRTPAPSNPAP</sequence>
<proteinExistence type="predicted"/>
<dbReference type="KEGG" id="rdi:CMV14_09920"/>
<evidence type="ECO:0000313" key="2">
    <source>
        <dbReference type="EMBL" id="PCE39979.1"/>
    </source>
</evidence>
<accession>A0A2A4FPE7</accession>
<feature type="transmembrane region" description="Helical" evidence="1">
    <location>
        <begin position="21"/>
        <end position="44"/>
    </location>
</feature>
<dbReference type="Proteomes" id="UP000218934">
    <property type="component" value="Unassembled WGS sequence"/>
</dbReference>
<keyword evidence="1" id="KW-0472">Membrane</keyword>
<evidence type="ECO:0000313" key="3">
    <source>
        <dbReference type="Proteomes" id="UP000218934"/>
    </source>
</evidence>
<dbReference type="Pfam" id="PF19883">
    <property type="entry name" value="DUF6356"/>
    <property type="match status" value="1"/>
</dbReference>
<dbReference type="InterPro" id="IPR045936">
    <property type="entry name" value="DUF6356"/>
</dbReference>
<gene>
    <name evidence="2" type="ORF">COO09_22535</name>
</gene>
<reference evidence="2 3" key="1">
    <citation type="submission" date="2017-09" db="EMBL/GenBank/DDBJ databases">
        <title>The Catabolism of 3,6-Dichlorosalicylic acid is Initiated by the Cytochrome P450 Monooxygenase DsmABC in Rhizorhabdus dicambivorans Ndbn-20.</title>
        <authorList>
            <person name="Na L."/>
        </authorList>
    </citation>
    <scope>NUCLEOTIDE SEQUENCE [LARGE SCALE GENOMIC DNA]</scope>
    <source>
        <strain evidence="2 3">Ndbn-20m</strain>
    </source>
</reference>
<evidence type="ECO:0000256" key="1">
    <source>
        <dbReference type="SAM" id="Phobius"/>
    </source>
</evidence>
<keyword evidence="1" id="KW-0812">Transmembrane</keyword>
<evidence type="ECO:0008006" key="4">
    <source>
        <dbReference type="Google" id="ProtNLM"/>
    </source>
</evidence>
<keyword evidence="3" id="KW-1185">Reference proteome</keyword>
<keyword evidence="1" id="KW-1133">Transmembrane helix</keyword>
<organism evidence="2 3">
    <name type="scientific">Rhizorhabdus dicambivorans</name>
    <dbReference type="NCBI Taxonomy" id="1850238"/>
    <lineage>
        <taxon>Bacteria</taxon>
        <taxon>Pseudomonadati</taxon>
        <taxon>Pseudomonadota</taxon>
        <taxon>Alphaproteobacteria</taxon>
        <taxon>Sphingomonadales</taxon>
        <taxon>Sphingomonadaceae</taxon>
        <taxon>Rhizorhabdus</taxon>
    </lineage>
</organism>
<dbReference type="AlphaFoldDB" id="A0A2A4FPE7"/>
<dbReference type="OrthoDB" id="7652114at2"/>
<name>A0A2A4FPE7_9SPHN</name>
<comment type="caution">
    <text evidence="2">The sequence shown here is derived from an EMBL/GenBank/DDBJ whole genome shotgun (WGS) entry which is preliminary data.</text>
</comment>
<dbReference type="RefSeq" id="WP_066969300.1">
    <property type="nucleotide sequence ID" value="NZ_CP023449.1"/>
</dbReference>